<evidence type="ECO:0000313" key="2">
    <source>
        <dbReference type="Proteomes" id="UP000004277"/>
    </source>
</evidence>
<accession>A0ACD3SPA9</accession>
<sequence length="382" mass="41848">MANSTEVFSLPRWRLTQWLVDPGRPVTPEIRQALVSNLFGSLSVFVGGVINTVLVAVLIASYLQRPPFYMWAALEILICTSRIMLLVASRRMARAGRRTPTDWHLVLGLAWAGSIGTGTYLSITSGSWLAAALACLSAAAMVGGLCFRNFAAPRMTGVMILLVLGPCVAGAIAAGEPLFMLTLIQLPVYVISMTSAAFRMNAMLIATMESERESDHRARHDPLTGLPNRASLLHEIQRMTARLRETHQRLAVFYLDLDGFKHINDMHGHGSGDEVLKLVAERIRGVLRAPMQAFRIGGDEFVLLVGEAERNDLQLLAQRLLRVIQMPYTLPNGLQVRIGSSIGIAHIEPQGQTPDTILDAADQALYIAKSRGKGRFHFAEAS</sequence>
<reference evidence="1" key="1">
    <citation type="submission" date="2019-05" db="EMBL/GenBank/DDBJ databases">
        <title>Revised genome assembly of Burkholderiaceae (previously Ralstonia) sp. PBA.</title>
        <authorList>
            <person name="Gan H.M."/>
        </authorList>
    </citation>
    <scope>NUCLEOTIDE SEQUENCE</scope>
    <source>
        <strain evidence="1">PBA</strain>
    </source>
</reference>
<name>A0ACD3SPA9_9BURK</name>
<dbReference type="EMBL" id="AKCV02000015">
    <property type="protein sequence ID" value="TMS58115.1"/>
    <property type="molecule type" value="Genomic_DNA"/>
</dbReference>
<organism evidence="1 2">
    <name type="scientific">Imbroritus primus</name>
    <dbReference type="NCBI Taxonomy" id="3058603"/>
    <lineage>
        <taxon>Bacteria</taxon>
        <taxon>Pseudomonadati</taxon>
        <taxon>Pseudomonadota</taxon>
        <taxon>Betaproteobacteria</taxon>
        <taxon>Burkholderiales</taxon>
        <taxon>Burkholderiaceae</taxon>
        <taxon>Imbroritus</taxon>
    </lineage>
</organism>
<proteinExistence type="predicted"/>
<gene>
    <name evidence="1" type="ORF">MW7_004980</name>
</gene>
<keyword evidence="2" id="KW-1185">Reference proteome</keyword>
<comment type="caution">
    <text evidence="1">The sequence shown here is derived from an EMBL/GenBank/DDBJ whole genome shotgun (WGS) entry which is preliminary data.</text>
</comment>
<evidence type="ECO:0000313" key="1">
    <source>
        <dbReference type="EMBL" id="TMS58115.1"/>
    </source>
</evidence>
<protein>
    <submittedName>
        <fullName evidence="1">GGDEF domain-containing protein</fullName>
    </submittedName>
</protein>
<dbReference type="Proteomes" id="UP000004277">
    <property type="component" value="Unassembled WGS sequence"/>
</dbReference>